<reference evidence="1 2" key="1">
    <citation type="submission" date="2018-06" db="EMBL/GenBank/DDBJ databases">
        <title>Genomic Encyclopedia of Type Strains, Phase III (KMG-III): the genomes of soil and plant-associated and newly described type strains.</title>
        <authorList>
            <person name="Whitman W."/>
        </authorList>
    </citation>
    <scope>NUCLEOTIDE SEQUENCE [LARGE SCALE GENOMIC DNA]</scope>
    <source>
        <strain evidence="1 2">CGMCC 1.8979</strain>
    </source>
</reference>
<accession>A0A327YFR2</accession>
<dbReference type="AlphaFoldDB" id="A0A327YFR2"/>
<name>A0A327YFR2_9BACL</name>
<evidence type="ECO:0000313" key="2">
    <source>
        <dbReference type="Proteomes" id="UP000248555"/>
    </source>
</evidence>
<comment type="caution">
    <text evidence="1">The sequence shown here is derived from an EMBL/GenBank/DDBJ whole genome shotgun (WGS) entry which is preliminary data.</text>
</comment>
<dbReference type="Proteomes" id="UP000248555">
    <property type="component" value="Unassembled WGS sequence"/>
</dbReference>
<gene>
    <name evidence="1" type="ORF">B0I26_10552</name>
</gene>
<sequence length="88" mass="10224">MKEDWIESLDDVNNFINKVRTILSSQNYQLDIQLIRKDEDPLDPYTTQNTLLSLGYDEEDVVNELITLKASDYCKTAVDRKRPSSPPF</sequence>
<dbReference type="EMBL" id="QLMH01000005">
    <property type="protein sequence ID" value="RAK19870.1"/>
    <property type="molecule type" value="Genomic_DNA"/>
</dbReference>
<proteinExistence type="predicted"/>
<protein>
    <submittedName>
        <fullName evidence="1">Uncharacterized protein</fullName>
    </submittedName>
</protein>
<organism evidence="1 2">
    <name type="scientific">Paranoxybacillus vitaminiphilus</name>
    <dbReference type="NCBI Taxonomy" id="581036"/>
    <lineage>
        <taxon>Bacteria</taxon>
        <taxon>Bacillati</taxon>
        <taxon>Bacillota</taxon>
        <taxon>Bacilli</taxon>
        <taxon>Bacillales</taxon>
        <taxon>Anoxybacillaceae</taxon>
        <taxon>Paranoxybacillus</taxon>
    </lineage>
</organism>
<evidence type="ECO:0000313" key="1">
    <source>
        <dbReference type="EMBL" id="RAK19870.1"/>
    </source>
</evidence>
<keyword evidence="2" id="KW-1185">Reference proteome</keyword>